<gene>
    <name evidence="1" type="ORF">AVEN_256220_1</name>
</gene>
<dbReference type="PANTHER" id="PTHR46579">
    <property type="entry name" value="F5/8 TYPE C DOMAIN-CONTAINING PROTEIN-RELATED"/>
    <property type="match status" value="1"/>
</dbReference>
<dbReference type="AlphaFoldDB" id="A0A4Y2LRS5"/>
<dbReference type="Proteomes" id="UP000499080">
    <property type="component" value="Unassembled WGS sequence"/>
</dbReference>
<sequence length="90" mass="10454">MNGRRGFYTMLHNALRGILPDKFIQHLSLFSNSVFMILQDTIFPDDISSVEKMLTEFVIKIEILFGHEAMTFNVHQMLHLTLSVRDLDTL</sequence>
<name>A0A4Y2LRS5_ARAVE</name>
<evidence type="ECO:0000313" key="2">
    <source>
        <dbReference type="Proteomes" id="UP000499080"/>
    </source>
</evidence>
<dbReference type="PANTHER" id="PTHR46579:SF1">
    <property type="entry name" value="F5_8 TYPE C DOMAIN-CONTAINING PROTEIN"/>
    <property type="match status" value="1"/>
</dbReference>
<protein>
    <submittedName>
        <fullName evidence="1">Uncharacterized protein</fullName>
    </submittedName>
</protein>
<proteinExistence type="predicted"/>
<comment type="caution">
    <text evidence="1">The sequence shown here is derived from an EMBL/GenBank/DDBJ whole genome shotgun (WGS) entry which is preliminary data.</text>
</comment>
<organism evidence="1 2">
    <name type="scientific">Araneus ventricosus</name>
    <name type="common">Orbweaver spider</name>
    <name type="synonym">Epeira ventricosa</name>
    <dbReference type="NCBI Taxonomy" id="182803"/>
    <lineage>
        <taxon>Eukaryota</taxon>
        <taxon>Metazoa</taxon>
        <taxon>Ecdysozoa</taxon>
        <taxon>Arthropoda</taxon>
        <taxon>Chelicerata</taxon>
        <taxon>Arachnida</taxon>
        <taxon>Araneae</taxon>
        <taxon>Araneomorphae</taxon>
        <taxon>Entelegynae</taxon>
        <taxon>Araneoidea</taxon>
        <taxon>Araneidae</taxon>
        <taxon>Araneus</taxon>
    </lineage>
</organism>
<keyword evidence="2" id="KW-1185">Reference proteome</keyword>
<dbReference type="EMBL" id="BGPR01006179">
    <property type="protein sequence ID" value="GBN16743.1"/>
    <property type="molecule type" value="Genomic_DNA"/>
</dbReference>
<dbReference type="OrthoDB" id="6613079at2759"/>
<accession>A0A4Y2LRS5</accession>
<evidence type="ECO:0000313" key="1">
    <source>
        <dbReference type="EMBL" id="GBN16743.1"/>
    </source>
</evidence>
<reference evidence="1 2" key="1">
    <citation type="journal article" date="2019" name="Sci. Rep.">
        <title>Orb-weaving spider Araneus ventricosus genome elucidates the spidroin gene catalogue.</title>
        <authorList>
            <person name="Kono N."/>
            <person name="Nakamura H."/>
            <person name="Ohtoshi R."/>
            <person name="Moran D.A.P."/>
            <person name="Shinohara A."/>
            <person name="Yoshida Y."/>
            <person name="Fujiwara M."/>
            <person name="Mori M."/>
            <person name="Tomita M."/>
            <person name="Arakawa K."/>
        </authorList>
    </citation>
    <scope>NUCLEOTIDE SEQUENCE [LARGE SCALE GENOMIC DNA]</scope>
</reference>